<keyword evidence="6 11" id="KW-0798">TonB box</keyword>
<dbReference type="CDD" id="cd01347">
    <property type="entry name" value="ligand_gated_channel"/>
    <property type="match status" value="1"/>
</dbReference>
<dbReference type="PANTHER" id="PTHR30069">
    <property type="entry name" value="TONB-DEPENDENT OUTER MEMBRANE RECEPTOR"/>
    <property type="match status" value="1"/>
</dbReference>
<dbReference type="AlphaFoldDB" id="Q30TX1"/>
<dbReference type="PROSITE" id="PS52016">
    <property type="entry name" value="TONB_DEPENDENT_REC_3"/>
    <property type="match status" value="1"/>
</dbReference>
<organism evidence="16 17">
    <name type="scientific">Sulfurimonas denitrificans (strain ATCC 33889 / DSM 1251)</name>
    <name type="common">Thiomicrospira denitrificans (strain ATCC 33889 / DSM 1251)</name>
    <dbReference type="NCBI Taxonomy" id="326298"/>
    <lineage>
        <taxon>Bacteria</taxon>
        <taxon>Pseudomonadati</taxon>
        <taxon>Campylobacterota</taxon>
        <taxon>Epsilonproteobacteria</taxon>
        <taxon>Campylobacterales</taxon>
        <taxon>Sulfurimonadaceae</taxon>
        <taxon>Sulfurimonas</taxon>
    </lineage>
</organism>
<dbReference type="Proteomes" id="UP000002714">
    <property type="component" value="Chromosome"/>
</dbReference>
<keyword evidence="3 10" id="KW-1134">Transmembrane beta strand</keyword>
<name>Q30TX1_SULDN</name>
<keyword evidence="17" id="KW-1185">Reference proteome</keyword>
<feature type="domain" description="TonB-dependent receptor-like beta-barrel" evidence="14">
    <location>
        <begin position="217"/>
        <end position="686"/>
    </location>
</feature>
<feature type="signal peptide" evidence="13">
    <location>
        <begin position="1"/>
        <end position="19"/>
    </location>
</feature>
<dbReference type="InterPro" id="IPR037066">
    <property type="entry name" value="Plug_dom_sf"/>
</dbReference>
<dbReference type="KEGG" id="tdn:Suden_0279"/>
<sequence>MNKKIYFSIVCALAINVAASDLGTIKVESSTIDSKFDTKKTEVSNTATISGESVDMAHTENIQQILQSIPGVTTEVKSGDTVKIHLRGVENQMYMGEKPGVAIVIDGVPVFERTGSVNIDLDNIESIKVIKGGASYLFGDDALSGAVIITTKRGAKYNNNFGAVEFGSFGYQKLLARSGYASDNLSFHLQASQKESDGYWQDSASVAKYLNGKLQYYIDDTSDVTFGFEYSDREKDTHGTVGGESAARTNPKSIYDGDQDSRDYTRNYDVTLLKLFLTYSKDFDSNSNLLLNGYVYTDDTLYLSSPQTQDSSGISNPSLDDKDYTYNNDYAQIQRGIKSEYRTSSNQFAALLGLDLRANTYENKSTYRVNQALVSYPRGIRTVIPNYYLAGDKKSDDTTDENVYAIYGEYKHQLSQNLSATANLRYDLIKLDYEDYRSNSYKEDFKIYSYRIGSNYRVSDNFDIFANFSTGFRAPTVAQLYAGSTSSWGYTQNNPDLKPEKSYNYEIGVRTSFNKINYEAAIFQIDREDFIMKTSGNYGSTNNTNNDMWDNVGGAKHRGLELSAEGKATEKLLFNLAYTYLDAYYTKYDNFGIDLDGSAYLSNLTFFNVTGNQIPRTSKHQVNLILDYLPMKNLKLSTEINAKSAYYADDLNQIKIPGQATLNLLANYNNKIGDYEYSLFARIDNVLDKSYYNTARSSGDRNEDGVFNAEDLSITVNQGRVYTAGLSVKF</sequence>
<dbReference type="HOGENOM" id="CLU_008287_18_3_7"/>
<evidence type="ECO:0000256" key="3">
    <source>
        <dbReference type="ARBA" id="ARBA00022452"/>
    </source>
</evidence>
<evidence type="ECO:0000256" key="11">
    <source>
        <dbReference type="RuleBase" id="RU003357"/>
    </source>
</evidence>
<feature type="region of interest" description="Disordered" evidence="12">
    <location>
        <begin position="235"/>
        <end position="260"/>
    </location>
</feature>
<evidence type="ECO:0000256" key="10">
    <source>
        <dbReference type="PROSITE-ProRule" id="PRU01360"/>
    </source>
</evidence>
<evidence type="ECO:0000256" key="1">
    <source>
        <dbReference type="ARBA" id="ARBA00004571"/>
    </source>
</evidence>
<dbReference type="InterPro" id="IPR012910">
    <property type="entry name" value="Plug_dom"/>
</dbReference>
<keyword evidence="7 10" id="KW-0472">Membrane</keyword>
<dbReference type="InterPro" id="IPR000531">
    <property type="entry name" value="Beta-barrel_TonB"/>
</dbReference>
<evidence type="ECO:0000256" key="2">
    <source>
        <dbReference type="ARBA" id="ARBA00022448"/>
    </source>
</evidence>
<keyword evidence="9 10" id="KW-0998">Cell outer membrane</keyword>
<dbReference type="eggNOG" id="COG4206">
    <property type="taxonomic scope" value="Bacteria"/>
</dbReference>
<dbReference type="InterPro" id="IPR036942">
    <property type="entry name" value="Beta-barrel_TonB_sf"/>
</dbReference>
<feature type="chain" id="PRO_5004219653" evidence="13">
    <location>
        <begin position="20"/>
        <end position="730"/>
    </location>
</feature>
<gene>
    <name evidence="16" type="ordered locus">Suden_0279</name>
</gene>
<comment type="subcellular location">
    <subcellularLocation>
        <location evidence="1 10">Cell outer membrane</location>
        <topology evidence="1 10">Multi-pass membrane protein</topology>
    </subcellularLocation>
</comment>
<dbReference type="InterPro" id="IPR010917">
    <property type="entry name" value="TonB_rcpt_CS"/>
</dbReference>
<dbReference type="PROSITE" id="PS01156">
    <property type="entry name" value="TONB_DEPENDENT_REC_2"/>
    <property type="match status" value="1"/>
</dbReference>
<dbReference type="InterPro" id="IPR039426">
    <property type="entry name" value="TonB-dep_rcpt-like"/>
</dbReference>
<dbReference type="GO" id="GO:0015344">
    <property type="term" value="F:siderophore uptake transmembrane transporter activity"/>
    <property type="evidence" value="ECO:0007669"/>
    <property type="project" value="TreeGrafter"/>
</dbReference>
<comment type="similarity">
    <text evidence="10 11">Belongs to the TonB-dependent receptor family.</text>
</comment>
<evidence type="ECO:0000256" key="5">
    <source>
        <dbReference type="ARBA" id="ARBA00022729"/>
    </source>
</evidence>
<evidence type="ECO:0000313" key="17">
    <source>
        <dbReference type="Proteomes" id="UP000002714"/>
    </source>
</evidence>
<evidence type="ECO:0000256" key="9">
    <source>
        <dbReference type="ARBA" id="ARBA00023237"/>
    </source>
</evidence>
<accession>Q30TX1</accession>
<evidence type="ECO:0000313" key="16">
    <source>
        <dbReference type="EMBL" id="ABB43560.1"/>
    </source>
</evidence>
<evidence type="ECO:0000256" key="4">
    <source>
        <dbReference type="ARBA" id="ARBA00022692"/>
    </source>
</evidence>
<keyword evidence="8 16" id="KW-0675">Receptor</keyword>
<dbReference type="Pfam" id="PF07715">
    <property type="entry name" value="Plug"/>
    <property type="match status" value="1"/>
</dbReference>
<proteinExistence type="inferred from homology"/>
<evidence type="ECO:0000259" key="15">
    <source>
        <dbReference type="Pfam" id="PF07715"/>
    </source>
</evidence>
<keyword evidence="5 13" id="KW-0732">Signal</keyword>
<evidence type="ECO:0000256" key="7">
    <source>
        <dbReference type="ARBA" id="ARBA00023136"/>
    </source>
</evidence>
<dbReference type="SUPFAM" id="SSF56935">
    <property type="entry name" value="Porins"/>
    <property type="match status" value="1"/>
</dbReference>
<evidence type="ECO:0000256" key="12">
    <source>
        <dbReference type="SAM" id="MobiDB-lite"/>
    </source>
</evidence>
<dbReference type="Gene3D" id="2.40.170.20">
    <property type="entry name" value="TonB-dependent receptor, beta-barrel domain"/>
    <property type="match status" value="1"/>
</dbReference>
<evidence type="ECO:0000256" key="6">
    <source>
        <dbReference type="ARBA" id="ARBA00023077"/>
    </source>
</evidence>
<evidence type="ECO:0000259" key="14">
    <source>
        <dbReference type="Pfam" id="PF00593"/>
    </source>
</evidence>
<dbReference type="GO" id="GO:0044718">
    <property type="term" value="P:siderophore transmembrane transport"/>
    <property type="evidence" value="ECO:0007669"/>
    <property type="project" value="TreeGrafter"/>
</dbReference>
<feature type="domain" description="TonB-dependent receptor plug" evidence="15">
    <location>
        <begin position="43"/>
        <end position="146"/>
    </location>
</feature>
<protein>
    <submittedName>
        <fullName evidence="16">TonB-dependent receptor</fullName>
    </submittedName>
</protein>
<dbReference type="RefSeq" id="WP_011371915.1">
    <property type="nucleotide sequence ID" value="NC_007575.1"/>
</dbReference>
<dbReference type="STRING" id="326298.Suden_0279"/>
<evidence type="ECO:0000256" key="13">
    <source>
        <dbReference type="SAM" id="SignalP"/>
    </source>
</evidence>
<dbReference type="Gene3D" id="2.170.130.10">
    <property type="entry name" value="TonB-dependent receptor, plug domain"/>
    <property type="match status" value="1"/>
</dbReference>
<keyword evidence="2 10" id="KW-0813">Transport</keyword>
<dbReference type="GO" id="GO:0009279">
    <property type="term" value="C:cell outer membrane"/>
    <property type="evidence" value="ECO:0007669"/>
    <property type="project" value="UniProtKB-SubCell"/>
</dbReference>
<keyword evidence="4 10" id="KW-0812">Transmembrane</keyword>
<dbReference type="OrthoDB" id="5389752at2"/>
<reference evidence="16 17" key="1">
    <citation type="journal article" date="2008" name="Appl. Environ. Microbiol.">
        <title>Genome of the epsilonproteobacterial chemolithoautotroph Sulfurimonas denitrificans.</title>
        <authorList>
            <person name="Sievert S.M."/>
            <person name="Scott K.M."/>
            <person name="Klotz M.G."/>
            <person name="Chain P.S.G."/>
            <person name="Hauser L.J."/>
            <person name="Hemp J."/>
            <person name="Huegler M."/>
            <person name="Land M."/>
            <person name="Lapidus A."/>
            <person name="Larimer F.W."/>
            <person name="Lucas S."/>
            <person name="Malfatti S.A."/>
            <person name="Meyer F."/>
            <person name="Paulsen I.T."/>
            <person name="Ren Q."/>
            <person name="Simon J."/>
            <person name="Bailey K."/>
            <person name="Diaz E."/>
            <person name="Fitzpatrick K.A."/>
            <person name="Glover B."/>
            <person name="Gwatney N."/>
            <person name="Korajkic A."/>
            <person name="Long A."/>
            <person name="Mobberley J.M."/>
            <person name="Pantry S.N."/>
            <person name="Pazder G."/>
            <person name="Peterson S."/>
            <person name="Quintanilla J.D."/>
            <person name="Sprinkle R."/>
            <person name="Stephens J."/>
            <person name="Thomas P."/>
            <person name="Vaughn R."/>
            <person name="Weber M.J."/>
            <person name="Wooten L.L."/>
        </authorList>
    </citation>
    <scope>NUCLEOTIDE SEQUENCE [LARGE SCALE GENOMIC DNA]</scope>
    <source>
        <strain evidence="17">ATCC 33889 / DSM 1251</strain>
    </source>
</reference>
<evidence type="ECO:0000256" key="8">
    <source>
        <dbReference type="ARBA" id="ARBA00023170"/>
    </source>
</evidence>
<dbReference type="EMBL" id="CP000153">
    <property type="protein sequence ID" value="ABB43560.1"/>
    <property type="molecule type" value="Genomic_DNA"/>
</dbReference>
<dbReference type="Pfam" id="PF00593">
    <property type="entry name" value="TonB_dep_Rec_b-barrel"/>
    <property type="match status" value="1"/>
</dbReference>
<dbReference type="PANTHER" id="PTHR30069:SF29">
    <property type="entry name" value="HEMOGLOBIN AND HEMOGLOBIN-HAPTOGLOBIN-BINDING PROTEIN 1-RELATED"/>
    <property type="match status" value="1"/>
</dbReference>